<dbReference type="InterPro" id="IPR009057">
    <property type="entry name" value="Homeodomain-like_sf"/>
</dbReference>
<dbReference type="GO" id="GO:0000976">
    <property type="term" value="F:transcription cis-regulatory region binding"/>
    <property type="evidence" value="ECO:0007669"/>
    <property type="project" value="TreeGrafter"/>
</dbReference>
<dbReference type="PANTHER" id="PTHR30055:SF234">
    <property type="entry name" value="HTH-TYPE TRANSCRIPTIONAL REGULATOR BETI"/>
    <property type="match status" value="1"/>
</dbReference>
<dbReference type="EMBL" id="CP037867">
    <property type="protein sequence ID" value="QBM28126.1"/>
    <property type="molecule type" value="Genomic_DNA"/>
</dbReference>
<sequence>MSVKFDAITPVLTPEQLRQQQQRMADRQARQQRFGDERRQQLLDVAWALWQEAGGQGFNMRQLAQRAGYTAGALYAYFPGREAILSALQQRVVQELADLVSGIRAPRGDRTVRPRRDGSPVSSAQAALARTLFIERSVAWWAWLAGDAQRLELVLHGGHGVQEAAGEAGVSASVLQGRLADALQPCLETLQTCGLTPDAAQQLHDEVLAYGLGLLVLQGPQRGEGRALMESRFVQSLQQWMDQALAATQQDADGAGQGDLFSM</sequence>
<evidence type="ECO:0000256" key="1">
    <source>
        <dbReference type="ARBA" id="ARBA00023015"/>
    </source>
</evidence>
<dbReference type="PRINTS" id="PR00455">
    <property type="entry name" value="HTHTETR"/>
</dbReference>
<evidence type="ECO:0000313" key="7">
    <source>
        <dbReference type="Proteomes" id="UP000293912"/>
    </source>
</evidence>
<dbReference type="Pfam" id="PF00440">
    <property type="entry name" value="TetR_N"/>
    <property type="match status" value="1"/>
</dbReference>
<dbReference type="PROSITE" id="PS50977">
    <property type="entry name" value="HTH_TETR_2"/>
    <property type="match status" value="1"/>
</dbReference>
<dbReference type="KEGG" id="hpse:HPF_10550"/>
<dbReference type="Gene3D" id="1.10.357.10">
    <property type="entry name" value="Tetracycline Repressor, domain 2"/>
    <property type="match status" value="1"/>
</dbReference>
<evidence type="ECO:0000256" key="4">
    <source>
        <dbReference type="PROSITE-ProRule" id="PRU00335"/>
    </source>
</evidence>
<keyword evidence="3" id="KW-0804">Transcription</keyword>
<dbReference type="AlphaFoldDB" id="A0A4P6X0Q5"/>
<evidence type="ECO:0000256" key="2">
    <source>
        <dbReference type="ARBA" id="ARBA00023125"/>
    </source>
</evidence>
<dbReference type="InterPro" id="IPR050109">
    <property type="entry name" value="HTH-type_TetR-like_transc_reg"/>
</dbReference>
<evidence type="ECO:0000259" key="5">
    <source>
        <dbReference type="PROSITE" id="PS50977"/>
    </source>
</evidence>
<evidence type="ECO:0000313" key="6">
    <source>
        <dbReference type="EMBL" id="QBM28126.1"/>
    </source>
</evidence>
<proteinExistence type="predicted"/>
<protein>
    <submittedName>
        <fullName evidence="6">Transcriptional regulator BetI</fullName>
    </submittedName>
</protein>
<dbReference type="PANTHER" id="PTHR30055">
    <property type="entry name" value="HTH-TYPE TRANSCRIPTIONAL REGULATOR RUTR"/>
    <property type="match status" value="1"/>
</dbReference>
<accession>A0A4P6X0Q5</accession>
<dbReference type="Proteomes" id="UP000293912">
    <property type="component" value="Chromosome"/>
</dbReference>
<keyword evidence="7" id="KW-1185">Reference proteome</keyword>
<dbReference type="InterPro" id="IPR001647">
    <property type="entry name" value="HTH_TetR"/>
</dbReference>
<dbReference type="GO" id="GO:0003700">
    <property type="term" value="F:DNA-binding transcription factor activity"/>
    <property type="evidence" value="ECO:0007669"/>
    <property type="project" value="TreeGrafter"/>
</dbReference>
<dbReference type="SUPFAM" id="SSF46689">
    <property type="entry name" value="Homeodomain-like"/>
    <property type="match status" value="1"/>
</dbReference>
<reference evidence="6 7" key="1">
    <citation type="submission" date="2019-03" db="EMBL/GenBank/DDBJ databases">
        <authorList>
            <person name="Sebastian G."/>
            <person name="Baumann P."/>
            <person name="Ruckert C."/>
            <person name="Kalinowski J."/>
            <person name="Nebel B."/>
            <person name="Takors R."/>
            <person name="Blombach B."/>
        </authorList>
    </citation>
    <scope>NUCLEOTIDE SEQUENCE [LARGE SCALE GENOMIC DNA]</scope>
    <source>
        <strain evidence="6 7">DSM 1084</strain>
    </source>
</reference>
<organism evidence="6 7">
    <name type="scientific">Hydrogenophaga pseudoflava</name>
    <name type="common">Pseudomonas carboxydoflava</name>
    <dbReference type="NCBI Taxonomy" id="47421"/>
    <lineage>
        <taxon>Bacteria</taxon>
        <taxon>Pseudomonadati</taxon>
        <taxon>Pseudomonadota</taxon>
        <taxon>Betaproteobacteria</taxon>
        <taxon>Burkholderiales</taxon>
        <taxon>Comamonadaceae</taxon>
        <taxon>Hydrogenophaga</taxon>
    </lineage>
</organism>
<keyword evidence="2 4" id="KW-0238">DNA-binding</keyword>
<evidence type="ECO:0000256" key="3">
    <source>
        <dbReference type="ARBA" id="ARBA00023163"/>
    </source>
</evidence>
<feature type="DNA-binding region" description="H-T-H motif" evidence="4">
    <location>
        <begin position="59"/>
        <end position="78"/>
    </location>
</feature>
<keyword evidence="1" id="KW-0805">Transcription regulation</keyword>
<feature type="domain" description="HTH tetR-type" evidence="5">
    <location>
        <begin position="36"/>
        <end position="96"/>
    </location>
</feature>
<dbReference type="RefSeq" id="WP_066154243.1">
    <property type="nucleotide sequence ID" value="NZ_CP037867.1"/>
</dbReference>
<name>A0A4P6X0Q5_HYDPS</name>
<gene>
    <name evidence="6" type="ORF">HPF_10550</name>
</gene>